<reference evidence="1" key="1">
    <citation type="journal article" date="2014" name="Front. Microbiol.">
        <title>High frequency of phylogenetically diverse reductive dehalogenase-homologous genes in deep subseafloor sedimentary metagenomes.</title>
        <authorList>
            <person name="Kawai M."/>
            <person name="Futagami T."/>
            <person name="Toyoda A."/>
            <person name="Takaki Y."/>
            <person name="Nishi S."/>
            <person name="Hori S."/>
            <person name="Arai W."/>
            <person name="Tsubouchi T."/>
            <person name="Morono Y."/>
            <person name="Uchiyama I."/>
            <person name="Ito T."/>
            <person name="Fujiyama A."/>
            <person name="Inagaki F."/>
            <person name="Takami H."/>
        </authorList>
    </citation>
    <scope>NUCLEOTIDE SEQUENCE</scope>
    <source>
        <strain evidence="1">Expedition CK06-06</strain>
    </source>
</reference>
<evidence type="ECO:0000313" key="1">
    <source>
        <dbReference type="EMBL" id="GAG83221.1"/>
    </source>
</evidence>
<dbReference type="AlphaFoldDB" id="X1CG57"/>
<protein>
    <submittedName>
        <fullName evidence="1">Uncharacterized protein</fullName>
    </submittedName>
</protein>
<sequence>NHALDGQKKLAHYTQVSEVINSYYQGSFETVDRAKRELKAI</sequence>
<feature type="non-terminal residue" evidence="1">
    <location>
        <position position="1"/>
    </location>
</feature>
<name>X1CG57_9ZZZZ</name>
<gene>
    <name evidence="1" type="ORF">S01H4_36011</name>
</gene>
<organism evidence="1">
    <name type="scientific">marine sediment metagenome</name>
    <dbReference type="NCBI Taxonomy" id="412755"/>
    <lineage>
        <taxon>unclassified sequences</taxon>
        <taxon>metagenomes</taxon>
        <taxon>ecological metagenomes</taxon>
    </lineage>
</organism>
<proteinExistence type="predicted"/>
<comment type="caution">
    <text evidence="1">The sequence shown here is derived from an EMBL/GenBank/DDBJ whole genome shotgun (WGS) entry which is preliminary data.</text>
</comment>
<dbReference type="EMBL" id="BART01019205">
    <property type="protein sequence ID" value="GAG83221.1"/>
    <property type="molecule type" value="Genomic_DNA"/>
</dbReference>
<accession>X1CG57</accession>